<evidence type="ECO:0000256" key="4">
    <source>
        <dbReference type="ARBA" id="ARBA00022553"/>
    </source>
</evidence>
<dbReference type="Gene3D" id="2.30.38.10">
    <property type="entry name" value="Luciferase, Domain 3"/>
    <property type="match status" value="2"/>
</dbReference>
<feature type="domain" description="Carrier" evidence="5">
    <location>
        <begin position="1806"/>
        <end position="1881"/>
    </location>
</feature>
<comment type="similarity">
    <text evidence="2">Belongs to the ATP-dependent AMP-binding enzyme family.</text>
</comment>
<sequence>MPFALSPELCGRLNALAHQEGVTPFMLLLAVFQTLLARLSGQSEVAVGSPIANRTHAQIEPLIGLFVNTLVLRADLSGSPSLRTLLAQVRDTTLAAYAHQDLPFEKLVEALAPVRDTSRTALFQVMFVLQNAPMEPLALPGLTLELMPPSEAGAKFDITLNLTNTQDRFAGSISYATDLFDERTIVRFGERFTRLLDQALDKPNAPLHSLELVLPEEHALLERWNDTAAAYPEHLCIHQLFELQVQRNPDAIALVFEDDSLTYAQLNARANRLAHHLITLGVSPEDRIALCMERGIDMIVALMAILKAGGAYVPLDPAYPGERLSHILTDAAPLLLIADTAGREALGDTGSLNVLDAHASLDETLPQDNPQTSVAPHNLAYVIYTSGSTGKPKGVAIEHRNAVNFLTWAQDAFTPEELSHTLFATSLNFDLSIYECFAPLTRGATIHLVDNVLALVRNPYEVSLINTVPSAITSLLDADASLASVRTINLAGEPLKLALMKRIFAETGIERLCNLYGPSETTTYSTWIEMHKGERLTETIGKPIANTRIYLLDAQCKPVPLGTVGELYIGGAGVARGYLNRPELTVERFLDDPFVPGTRMYRTGDLARYRADGNIEFLGRNDHQVKIRGFRIELGEIEAQLVAHPAVREAVLIARARSEESQDQQLVAYVTLLSEVDVSVLREQLATHLPDYMVPSAFVTLDALPLTPNGKLDRHALPDPQADAFALRPFEAPQGQTEAALADLWAGLLGLERVGRQDNFFSLGGHSLLAVTLVERMRRIGLHANVRDLFATPVLSALAASLERGTITTDIVVPPNVITTDSTALTPAMLPLIALTQSDIDRIVAQVPGGIGNVQDIYALAPLQEGILFHHMLSIEGDPYLQTARIAFDSRARFDAWLDALQQIIKRHDILRTAFIHDGISAPAQVVLRDAPATIHEIDLDPAQGPAAEQLARQFDARSQRLPLDQAPLLRLTVAKEPDSERWLALLVWHHLIGDHVTLEVIQKEISALLDDREHPLGTAQHFRDLVAQARLGATQEEHEAFFRDMLADVSEPTLPFGFTDVHHDGSAVAEARVTLPATLNTRLRTQARQLGVSLASLCHLAWARVLGAASAADSDGRIVFGTVLLGRMQAGVDQALGLLINTLPIRLDVNEVSVVDSVRQTHERLAALLQHQHAPLALAQRCSGVVAPAPLFSALLNYRHNQAGTDEQQAFDGIELLGAEERTNYPLMLAVEDDGESLGLTAQTVAPLSPEQLCGYMEQALLSLAQALEHAPQTPVNRLDVLPHETRDLLVRTWNDTAASYPDNLCIHQLFEQQVQRTPDAIALIFDNESLTYKQLNARANRLAHHLIALGVRPEDRVALCVERGIGMVVSLLAILKAGGAYVPLDPAYPGERLSHILTDSTPKLLLADAAGREALGDTGTLSVLDPDTSFDGSQDDPHTSVAPHHLAYVLFTSGSTGKPKGVMVEHREMLNFLCSMRDITSMRAADKLLAVTTIAFDIAGLELYLPLSTGACIVLARRSDAADPVALQMLIAEHDISFMQATPATWRMLLDTQWTGNAQLTALCGGEALSAGLATRLGEKVKALWNLYGPTETTVWSSCYRTGLEAEMSSTVSVGRPIANTRMYLLDAQYQLVPPGAVGELYIGGAGVARGYLNRPDLTAERFIDDPFVADARMYRTGDIARYRPDGNIEFLGRNDHQVKIRGFRIELGEIEAQIASHPAVREAVVIARARHEGTQDQQLIAYVTGIEEIDTDALREHLNSRLPDYMVPSAFVVLDALPLTPNGKLDRRALPDPQWQDLAAYVAPRTSLEHTLAQCFASVLGLERVSVFDNFFTLGGHSLLAVQLMAQIHAKLGQDISIRVLFNAPSVAELANHLNTAPSNTEFDTILPIRTPGDGAPLFCIHPVGGLAWSYAGLAQIIDGDRPIYAVQTPALQQPDYGPASIAEMATDYITRIRTIQPQGPYHLLGWSFGGLLAYEMATQLQNLGEKVSQLVLLDSRLPDALDAREVDECALFAATFPSMSPDLMLSLQAMQSTSERVIALREHRLIPAYITDGHIMTLIGATQRNMQLQSTFAPKQFYGDIVYFTATRSESPGQPRPFAQWRERVDGSIMNYDIDCAHAEMCLPSSLARIGQNLASSNVIAASASKHPNAEVHAK</sequence>
<dbReference type="GO" id="GO:0044550">
    <property type="term" value="P:secondary metabolite biosynthetic process"/>
    <property type="evidence" value="ECO:0007669"/>
    <property type="project" value="UniProtKB-ARBA"/>
</dbReference>
<feature type="domain" description="Carrier" evidence="5">
    <location>
        <begin position="732"/>
        <end position="806"/>
    </location>
</feature>
<dbReference type="SMART" id="SM00824">
    <property type="entry name" value="PKS_TE"/>
    <property type="match status" value="1"/>
</dbReference>
<dbReference type="Gene3D" id="3.30.559.30">
    <property type="entry name" value="Nonribosomal peptide synthetase, condensation domain"/>
    <property type="match status" value="2"/>
</dbReference>
<dbReference type="SUPFAM" id="SSF52777">
    <property type="entry name" value="CoA-dependent acyltransferases"/>
    <property type="match status" value="3"/>
</dbReference>
<reference evidence="6" key="1">
    <citation type="submission" date="2016-01" db="EMBL/GenBank/DDBJ databases">
        <authorList>
            <person name="Peeters C."/>
        </authorList>
    </citation>
    <scope>NUCLEOTIDE SEQUENCE [LARGE SCALE GENOMIC DNA]</scope>
    <source>
        <strain evidence="6">LMG 29317</strain>
    </source>
</reference>
<dbReference type="InterPro" id="IPR010071">
    <property type="entry name" value="AA_adenyl_dom"/>
</dbReference>
<protein>
    <submittedName>
        <fullName evidence="6">Non-ribosomal peptide synthetase</fullName>
    </submittedName>
</protein>
<dbReference type="Pfam" id="PF00668">
    <property type="entry name" value="Condensation"/>
    <property type="match status" value="2"/>
</dbReference>
<dbReference type="CDD" id="cd12115">
    <property type="entry name" value="A_NRPS_Sfm_like"/>
    <property type="match status" value="1"/>
</dbReference>
<dbReference type="InterPro" id="IPR001242">
    <property type="entry name" value="Condensation_dom"/>
</dbReference>
<dbReference type="SUPFAM" id="SSF53474">
    <property type="entry name" value="alpha/beta-Hydrolases"/>
    <property type="match status" value="1"/>
</dbReference>
<keyword evidence="4" id="KW-0597">Phosphoprotein</keyword>
<dbReference type="InterPro" id="IPR001031">
    <property type="entry name" value="Thioesterase"/>
</dbReference>
<dbReference type="Gene3D" id="3.30.300.30">
    <property type="match status" value="2"/>
</dbReference>
<keyword evidence="7" id="KW-1185">Reference proteome</keyword>
<dbReference type="FunFam" id="3.40.50.12780:FF:000012">
    <property type="entry name" value="Non-ribosomal peptide synthetase"/>
    <property type="match status" value="2"/>
</dbReference>
<dbReference type="SMART" id="SM00823">
    <property type="entry name" value="PKS_PP"/>
    <property type="match status" value="2"/>
</dbReference>
<dbReference type="CDD" id="cd05930">
    <property type="entry name" value="A_NRPS"/>
    <property type="match status" value="1"/>
</dbReference>
<dbReference type="PANTHER" id="PTHR45527:SF1">
    <property type="entry name" value="FATTY ACID SYNTHASE"/>
    <property type="match status" value="1"/>
</dbReference>
<dbReference type="InterPro" id="IPR029058">
    <property type="entry name" value="AB_hydrolase_fold"/>
</dbReference>
<dbReference type="GO" id="GO:0031177">
    <property type="term" value="F:phosphopantetheine binding"/>
    <property type="evidence" value="ECO:0007669"/>
    <property type="project" value="InterPro"/>
</dbReference>
<dbReference type="Proteomes" id="UP000055019">
    <property type="component" value="Unassembled WGS sequence"/>
</dbReference>
<dbReference type="InterPro" id="IPR006162">
    <property type="entry name" value="Ppantetheine_attach_site"/>
</dbReference>
<evidence type="ECO:0000256" key="3">
    <source>
        <dbReference type="ARBA" id="ARBA00022450"/>
    </source>
</evidence>
<dbReference type="Gene3D" id="3.40.50.1820">
    <property type="entry name" value="alpha/beta hydrolase"/>
    <property type="match status" value="2"/>
</dbReference>
<dbReference type="CDD" id="cd19531">
    <property type="entry name" value="LCL_NRPS-like"/>
    <property type="match status" value="1"/>
</dbReference>
<proteinExistence type="inferred from homology"/>
<gene>
    <name evidence="6" type="ORF">AWB74_04117</name>
</gene>
<dbReference type="Pfam" id="PF00550">
    <property type="entry name" value="PP-binding"/>
    <property type="match status" value="2"/>
</dbReference>
<evidence type="ECO:0000256" key="1">
    <source>
        <dbReference type="ARBA" id="ARBA00001957"/>
    </source>
</evidence>
<dbReference type="Pfam" id="PF00975">
    <property type="entry name" value="Thioesterase"/>
    <property type="match status" value="1"/>
</dbReference>
<dbReference type="InterPro" id="IPR020806">
    <property type="entry name" value="PKS_PP-bd"/>
</dbReference>
<dbReference type="InterPro" id="IPR036736">
    <property type="entry name" value="ACP-like_sf"/>
</dbReference>
<dbReference type="GO" id="GO:0043041">
    <property type="term" value="P:amino acid activation for nonribosomal peptide biosynthetic process"/>
    <property type="evidence" value="ECO:0007669"/>
    <property type="project" value="TreeGrafter"/>
</dbReference>
<dbReference type="GO" id="GO:0005737">
    <property type="term" value="C:cytoplasm"/>
    <property type="evidence" value="ECO:0007669"/>
    <property type="project" value="TreeGrafter"/>
</dbReference>
<dbReference type="InterPro" id="IPR045851">
    <property type="entry name" value="AMP-bd_C_sf"/>
</dbReference>
<name>A0A158JN07_9BURK</name>
<dbReference type="SUPFAM" id="SSF56801">
    <property type="entry name" value="Acetyl-CoA synthetase-like"/>
    <property type="match status" value="2"/>
</dbReference>
<comment type="caution">
    <text evidence="6">The sequence shown here is derived from an EMBL/GenBank/DDBJ whole genome shotgun (WGS) entry which is preliminary data.</text>
</comment>
<dbReference type="PROSITE" id="PS50075">
    <property type="entry name" value="CARRIER"/>
    <property type="match status" value="2"/>
</dbReference>
<dbReference type="InterPro" id="IPR020802">
    <property type="entry name" value="TesA-like"/>
</dbReference>
<organism evidence="6 7">
    <name type="scientific">Caballeronia arvi</name>
    <dbReference type="NCBI Taxonomy" id="1777135"/>
    <lineage>
        <taxon>Bacteria</taxon>
        <taxon>Pseudomonadati</taxon>
        <taxon>Pseudomonadota</taxon>
        <taxon>Betaproteobacteria</taxon>
        <taxon>Burkholderiales</taxon>
        <taxon>Burkholderiaceae</taxon>
        <taxon>Caballeronia</taxon>
    </lineage>
</organism>
<keyword evidence="3" id="KW-0596">Phosphopantetheine</keyword>
<dbReference type="FunFam" id="2.30.38.10:FF:000001">
    <property type="entry name" value="Non-ribosomal peptide synthetase PvdI"/>
    <property type="match status" value="2"/>
</dbReference>
<dbReference type="NCBIfam" id="TIGR01733">
    <property type="entry name" value="AA-adenyl-dom"/>
    <property type="match status" value="2"/>
</dbReference>
<dbReference type="NCBIfam" id="NF003417">
    <property type="entry name" value="PRK04813.1"/>
    <property type="match status" value="2"/>
</dbReference>
<accession>A0A158JN07</accession>
<dbReference type="InterPro" id="IPR009081">
    <property type="entry name" value="PP-bd_ACP"/>
</dbReference>
<dbReference type="InterPro" id="IPR000873">
    <property type="entry name" value="AMP-dep_synth/lig_dom"/>
</dbReference>
<dbReference type="FunFam" id="1.10.1200.10:FF:000016">
    <property type="entry name" value="Non-ribosomal peptide synthase"/>
    <property type="match status" value="1"/>
</dbReference>
<evidence type="ECO:0000313" key="6">
    <source>
        <dbReference type="EMBL" id="SAL70284.1"/>
    </source>
</evidence>
<dbReference type="Pfam" id="PF13193">
    <property type="entry name" value="AMP-binding_C"/>
    <property type="match status" value="2"/>
</dbReference>
<dbReference type="InterPro" id="IPR025110">
    <property type="entry name" value="AMP-bd_C"/>
</dbReference>
<dbReference type="InterPro" id="IPR023213">
    <property type="entry name" value="CAT-like_dom_sf"/>
</dbReference>
<evidence type="ECO:0000256" key="2">
    <source>
        <dbReference type="ARBA" id="ARBA00006432"/>
    </source>
</evidence>
<dbReference type="FunFam" id="1.10.1200.10:FF:000005">
    <property type="entry name" value="Nonribosomal peptide synthetase 1"/>
    <property type="match status" value="1"/>
</dbReference>
<dbReference type="PROSITE" id="PS00455">
    <property type="entry name" value="AMP_BINDING"/>
    <property type="match status" value="2"/>
</dbReference>
<dbReference type="InterPro" id="IPR020845">
    <property type="entry name" value="AMP-binding_CS"/>
</dbReference>
<dbReference type="CDD" id="cd19544">
    <property type="entry name" value="E-C_NRPS"/>
    <property type="match status" value="1"/>
</dbReference>
<dbReference type="Gene3D" id="3.30.559.10">
    <property type="entry name" value="Chloramphenicol acetyltransferase-like domain"/>
    <property type="match status" value="1"/>
</dbReference>
<dbReference type="SUPFAM" id="SSF47336">
    <property type="entry name" value="ACP-like"/>
    <property type="match status" value="2"/>
</dbReference>
<dbReference type="PANTHER" id="PTHR45527">
    <property type="entry name" value="NONRIBOSOMAL PEPTIDE SYNTHETASE"/>
    <property type="match status" value="1"/>
</dbReference>
<dbReference type="Pfam" id="PF00501">
    <property type="entry name" value="AMP-binding"/>
    <property type="match status" value="2"/>
</dbReference>
<evidence type="ECO:0000259" key="5">
    <source>
        <dbReference type="PROSITE" id="PS50075"/>
    </source>
</evidence>
<dbReference type="GO" id="GO:0072330">
    <property type="term" value="P:monocarboxylic acid biosynthetic process"/>
    <property type="evidence" value="ECO:0007669"/>
    <property type="project" value="UniProtKB-ARBA"/>
</dbReference>
<dbReference type="RefSeq" id="WP_235024636.1">
    <property type="nucleotide sequence ID" value="NZ_FCOM02000017.1"/>
</dbReference>
<dbReference type="Gene3D" id="3.40.50.980">
    <property type="match status" value="4"/>
</dbReference>
<dbReference type="PROSITE" id="PS00012">
    <property type="entry name" value="PHOSPHOPANTETHEINE"/>
    <property type="match status" value="1"/>
</dbReference>
<comment type="cofactor">
    <cofactor evidence="1">
        <name>pantetheine 4'-phosphate</name>
        <dbReference type="ChEBI" id="CHEBI:47942"/>
    </cofactor>
</comment>
<evidence type="ECO:0000313" key="7">
    <source>
        <dbReference type="Proteomes" id="UP000055019"/>
    </source>
</evidence>
<dbReference type="FunFam" id="3.40.50.980:FF:000001">
    <property type="entry name" value="Non-ribosomal peptide synthetase"/>
    <property type="match status" value="2"/>
</dbReference>
<dbReference type="GO" id="GO:0003824">
    <property type="term" value="F:catalytic activity"/>
    <property type="evidence" value="ECO:0007669"/>
    <property type="project" value="InterPro"/>
</dbReference>
<dbReference type="FunFam" id="3.30.300.30:FF:000010">
    <property type="entry name" value="Enterobactin synthetase component F"/>
    <property type="match status" value="2"/>
</dbReference>
<dbReference type="EMBL" id="FCOM02000017">
    <property type="protein sequence ID" value="SAL70284.1"/>
    <property type="molecule type" value="Genomic_DNA"/>
</dbReference>